<dbReference type="CDD" id="cd23766">
    <property type="entry name" value="IQCG"/>
    <property type="match status" value="1"/>
</dbReference>
<dbReference type="Proteomes" id="UP000314983">
    <property type="component" value="Chromosome 4"/>
</dbReference>
<evidence type="ECO:0000256" key="10">
    <source>
        <dbReference type="SAM" id="Coils"/>
    </source>
</evidence>
<dbReference type="PANTHER" id="PTHR14871">
    <property type="entry name" value="DYNEIN REGULATORY COMPLEX PROTEIN 9"/>
    <property type="match status" value="1"/>
</dbReference>
<evidence type="ECO:0000256" key="2">
    <source>
        <dbReference type="ARBA" id="ARBA00008222"/>
    </source>
</evidence>
<reference evidence="11" key="5">
    <citation type="submission" date="2025-09" db="UniProtKB">
        <authorList>
            <consortium name="Ensembl"/>
        </authorList>
    </citation>
    <scope>IDENTIFICATION</scope>
</reference>
<dbReference type="GO" id="GO:0060216">
    <property type="term" value="P:definitive hemopoiesis"/>
    <property type="evidence" value="ECO:0007669"/>
    <property type="project" value="Ensembl"/>
</dbReference>
<evidence type="ECO:0000256" key="8">
    <source>
        <dbReference type="ARBA" id="ARBA00023273"/>
    </source>
</evidence>
<dbReference type="Pfam" id="PF00612">
    <property type="entry name" value="IQ"/>
    <property type="match status" value="1"/>
</dbReference>
<keyword evidence="6" id="KW-0969">Cilium</keyword>
<evidence type="ECO:0000256" key="7">
    <source>
        <dbReference type="ARBA" id="ARBA00023212"/>
    </source>
</evidence>
<dbReference type="Ensembl" id="ENSEEET00000002224.2">
    <property type="protein sequence ID" value="ENSEEEP00000002184.2"/>
    <property type="gene ID" value="ENSEEEG00000001336.2"/>
</dbReference>
<keyword evidence="12" id="KW-1185">Reference proteome</keyword>
<evidence type="ECO:0000313" key="11">
    <source>
        <dbReference type="Ensembl" id="ENSEEEP00000002184.2"/>
    </source>
</evidence>
<organism evidence="11 12">
    <name type="scientific">Electrophorus electricus</name>
    <name type="common">Electric eel</name>
    <name type="synonym">Gymnotus electricus</name>
    <dbReference type="NCBI Taxonomy" id="8005"/>
    <lineage>
        <taxon>Eukaryota</taxon>
        <taxon>Metazoa</taxon>
        <taxon>Chordata</taxon>
        <taxon>Craniata</taxon>
        <taxon>Vertebrata</taxon>
        <taxon>Euteleostomi</taxon>
        <taxon>Actinopterygii</taxon>
        <taxon>Neopterygii</taxon>
        <taxon>Teleostei</taxon>
        <taxon>Ostariophysi</taxon>
        <taxon>Gymnotiformes</taxon>
        <taxon>Gymnotoidei</taxon>
        <taxon>Gymnotidae</taxon>
        <taxon>Electrophorus</taxon>
    </lineage>
</organism>
<dbReference type="GeneTree" id="ENSGT00730000111263"/>
<gene>
    <name evidence="11" type="primary">IQCG</name>
</gene>
<dbReference type="PROSITE" id="PS50096">
    <property type="entry name" value="IQ"/>
    <property type="match status" value="1"/>
</dbReference>
<sequence>MAAHISGIELLRVSSILQDCCDQLAVLGHIMPDTDKRRAEADMPNKMKYVSCCRQFLAQVKSDTLAELQEKGTFQSLWQALEEEKKRKANLQDIIIREEEGCLRAKALQRQLLDIRKEKTCEARNEMTAHLKDQLQEMKVKTSLERKYVKSCAELLVYQGQKLNTRQEKQLEDEIKMLEGKLEEERRVHKEMESFLKEHQTVKVKLEYWVERYEKDMEDKQQELNALRTNKNNNLAQLQDLAKKVESKQVIIEDRLVKDNLRRQLERAQLERNAAIKIQSWWRGTVVRKCLGPYKKAKKPKSKERKKGKKK</sequence>
<feature type="coiled-coil region" evidence="10">
    <location>
        <begin position="168"/>
        <end position="278"/>
    </location>
</feature>
<comment type="similarity">
    <text evidence="2">Belongs to the DRC9 family.</text>
</comment>
<dbReference type="PANTHER" id="PTHR14871:SF1">
    <property type="entry name" value="DYNEIN REGULATORY COMPLEX PROTEIN 9"/>
    <property type="match status" value="1"/>
</dbReference>
<reference evidence="11" key="4">
    <citation type="submission" date="2025-08" db="UniProtKB">
        <authorList>
            <consortium name="Ensembl"/>
        </authorList>
    </citation>
    <scope>IDENTIFICATION</scope>
</reference>
<evidence type="ECO:0000313" key="12">
    <source>
        <dbReference type="Proteomes" id="UP000314983"/>
    </source>
</evidence>
<evidence type="ECO:0000256" key="5">
    <source>
        <dbReference type="ARBA" id="ARBA00022846"/>
    </source>
</evidence>
<name>A0A4W4DSF1_ELEEL</name>
<proteinExistence type="inferred from homology"/>
<reference evidence="12" key="1">
    <citation type="journal article" date="2014" name="Science">
        <title>Nonhuman genetics. Genomic basis for the convergent evolution of electric organs.</title>
        <authorList>
            <person name="Gallant J.R."/>
            <person name="Traeger L.L."/>
            <person name="Volkening J.D."/>
            <person name="Moffett H."/>
            <person name="Chen P.H."/>
            <person name="Novina C.D."/>
            <person name="Phillips G.N.Jr."/>
            <person name="Anand R."/>
            <person name="Wells G.B."/>
            <person name="Pinch M."/>
            <person name="Guth R."/>
            <person name="Unguez G.A."/>
            <person name="Albert J.S."/>
            <person name="Zakon H.H."/>
            <person name="Samanta M.P."/>
            <person name="Sussman M.R."/>
        </authorList>
    </citation>
    <scope>NUCLEOTIDE SEQUENCE [LARGE SCALE GENOMIC DNA]</scope>
</reference>
<protein>
    <recommendedName>
        <fullName evidence="3">Dynein regulatory complex protein 9</fullName>
    </recommendedName>
    <alternativeName>
        <fullName evidence="9">IQ domain-containing protein G</fullName>
    </alternativeName>
</protein>
<dbReference type="Gene3D" id="1.20.5.190">
    <property type="match status" value="1"/>
</dbReference>
<dbReference type="OMA" id="QFEEMTI"/>
<keyword evidence="8" id="KW-0966">Cell projection</keyword>
<dbReference type="STRING" id="8005.ENSEEEP00000002184"/>
<dbReference type="GO" id="GO:0005737">
    <property type="term" value="C:cytoplasm"/>
    <property type="evidence" value="ECO:0007669"/>
    <property type="project" value="TreeGrafter"/>
</dbReference>
<comment type="subcellular location">
    <subcellularLocation>
        <location evidence="1">Cytoplasm</location>
        <location evidence="1">Cytoskeleton</location>
        <location evidence="1">Flagellum axoneme</location>
    </subcellularLocation>
</comment>
<keyword evidence="10" id="KW-0175">Coiled coil</keyword>
<evidence type="ECO:0000256" key="6">
    <source>
        <dbReference type="ARBA" id="ARBA00023069"/>
    </source>
</evidence>
<evidence type="ECO:0000256" key="3">
    <source>
        <dbReference type="ARBA" id="ARBA00013738"/>
    </source>
</evidence>
<accession>A0A4W4DSF1</accession>
<dbReference type="InterPro" id="IPR042618">
    <property type="entry name" value="IQCG"/>
</dbReference>
<reference evidence="11" key="3">
    <citation type="submission" date="2020-05" db="EMBL/GenBank/DDBJ databases">
        <title>Electrophorus electricus (electric eel) genome, fEleEle1, primary haplotype.</title>
        <authorList>
            <person name="Myers G."/>
            <person name="Meyer A."/>
            <person name="Fedrigo O."/>
            <person name="Formenti G."/>
            <person name="Rhie A."/>
            <person name="Tracey A."/>
            <person name="Sims Y."/>
            <person name="Jarvis E.D."/>
        </authorList>
    </citation>
    <scope>NUCLEOTIDE SEQUENCE [LARGE SCALE GENOMIC DNA]</scope>
</reference>
<keyword evidence="4" id="KW-0963">Cytoplasm</keyword>
<keyword evidence="5" id="KW-0282">Flagellum</keyword>
<dbReference type="AlphaFoldDB" id="A0A4W4DSF1"/>
<keyword evidence="7" id="KW-0206">Cytoskeleton</keyword>
<dbReference type="GO" id="GO:0036126">
    <property type="term" value="C:sperm flagellum"/>
    <property type="evidence" value="ECO:0007669"/>
    <property type="project" value="TreeGrafter"/>
</dbReference>
<evidence type="ECO:0000256" key="1">
    <source>
        <dbReference type="ARBA" id="ARBA00004611"/>
    </source>
</evidence>
<evidence type="ECO:0000256" key="4">
    <source>
        <dbReference type="ARBA" id="ARBA00022490"/>
    </source>
</evidence>
<dbReference type="InterPro" id="IPR000048">
    <property type="entry name" value="IQ_motif_EF-hand-BS"/>
</dbReference>
<reference evidence="12" key="2">
    <citation type="journal article" date="2017" name="Sci. Adv.">
        <title>A tail of two voltages: Proteomic comparison of the three electric organs of the electric eel.</title>
        <authorList>
            <person name="Traeger L.L."/>
            <person name="Sabat G."/>
            <person name="Barrett-Wilt G.A."/>
            <person name="Wells G.B."/>
            <person name="Sussman M.R."/>
        </authorList>
    </citation>
    <scope>NUCLEOTIDE SEQUENCE [LARGE SCALE GENOMIC DNA]</scope>
</reference>
<dbReference type="GO" id="GO:0007288">
    <property type="term" value="P:sperm axoneme assembly"/>
    <property type="evidence" value="ECO:0007669"/>
    <property type="project" value="TreeGrafter"/>
</dbReference>
<evidence type="ECO:0000256" key="9">
    <source>
        <dbReference type="ARBA" id="ARBA00032183"/>
    </source>
</evidence>